<evidence type="ECO:0000313" key="9">
    <source>
        <dbReference type="EMBL" id="KAK2568566.1"/>
    </source>
</evidence>
<dbReference type="EMBL" id="JARQWQ010000011">
    <property type="protein sequence ID" value="KAK2568566.1"/>
    <property type="molecule type" value="Genomic_DNA"/>
</dbReference>
<evidence type="ECO:0000256" key="8">
    <source>
        <dbReference type="SAM" id="Phobius"/>
    </source>
</evidence>
<evidence type="ECO:0000256" key="2">
    <source>
        <dbReference type="ARBA" id="ARBA00006618"/>
    </source>
</evidence>
<evidence type="ECO:0000256" key="4">
    <source>
        <dbReference type="ARBA" id="ARBA00022729"/>
    </source>
</evidence>
<dbReference type="GO" id="GO:0003725">
    <property type="term" value="F:double-stranded RNA binding"/>
    <property type="evidence" value="ECO:0007669"/>
    <property type="project" value="TreeGrafter"/>
</dbReference>
<evidence type="ECO:0000256" key="5">
    <source>
        <dbReference type="ARBA" id="ARBA00022989"/>
    </source>
</evidence>
<evidence type="ECO:0000313" key="10">
    <source>
        <dbReference type="Proteomes" id="UP001249851"/>
    </source>
</evidence>
<feature type="transmembrane region" description="Helical" evidence="8">
    <location>
        <begin position="332"/>
        <end position="354"/>
    </location>
</feature>
<feature type="transmembrane region" description="Helical" evidence="8">
    <location>
        <begin position="516"/>
        <end position="536"/>
    </location>
</feature>
<keyword evidence="7" id="KW-0325">Glycoprotein</keyword>
<organism evidence="9 10">
    <name type="scientific">Acropora cervicornis</name>
    <name type="common">Staghorn coral</name>
    <dbReference type="NCBI Taxonomy" id="6130"/>
    <lineage>
        <taxon>Eukaryota</taxon>
        <taxon>Metazoa</taxon>
        <taxon>Cnidaria</taxon>
        <taxon>Anthozoa</taxon>
        <taxon>Hexacorallia</taxon>
        <taxon>Scleractinia</taxon>
        <taxon>Astrocoeniina</taxon>
        <taxon>Acroporidae</taxon>
        <taxon>Acropora</taxon>
    </lineage>
</organism>
<evidence type="ECO:0000256" key="7">
    <source>
        <dbReference type="ARBA" id="ARBA00023180"/>
    </source>
</evidence>
<evidence type="ECO:0000256" key="6">
    <source>
        <dbReference type="ARBA" id="ARBA00023136"/>
    </source>
</evidence>
<dbReference type="Pfam" id="PF13965">
    <property type="entry name" value="SID-1_RNA_chan"/>
    <property type="match status" value="1"/>
</dbReference>
<keyword evidence="5 8" id="KW-1133">Transmembrane helix</keyword>
<feature type="transmembrane region" description="Helical" evidence="8">
    <location>
        <begin position="548"/>
        <end position="567"/>
    </location>
</feature>
<gene>
    <name evidence="9" type="ORF">P5673_006494</name>
</gene>
<feature type="transmembrane region" description="Helical" evidence="8">
    <location>
        <begin position="274"/>
        <end position="297"/>
    </location>
</feature>
<dbReference type="InterPro" id="IPR025958">
    <property type="entry name" value="SID1_TM_fam"/>
</dbReference>
<keyword evidence="6 8" id="KW-0472">Membrane</keyword>
<dbReference type="GO" id="GO:0005886">
    <property type="term" value="C:plasma membrane"/>
    <property type="evidence" value="ECO:0007669"/>
    <property type="project" value="TreeGrafter"/>
</dbReference>
<feature type="transmembrane region" description="Helical" evidence="8">
    <location>
        <begin position="670"/>
        <end position="687"/>
    </location>
</feature>
<feature type="transmembrane region" description="Helical" evidence="8">
    <location>
        <begin position="421"/>
        <end position="441"/>
    </location>
</feature>
<feature type="transmembrane region" description="Helical" evidence="8">
    <location>
        <begin position="573"/>
        <end position="593"/>
    </location>
</feature>
<accession>A0AAD9QWX7</accession>
<sequence length="691" mass="77783">MALTFKINLFSFIVVIGSLHITIFDSRLATIGELDILANGAEETVILCPQASGREYYVRLYGTPNIRYTAAVTDKLAEVSLNTPVSFQASKKTTLFSFEPTFSVTQKQLDITVSSQSDAVAYLKVSHICKQAKNTKCLDYSGSYLRLTFNKKGRITLSRASRPSLRSSGFTYIGIALEDQSYENLTKSVKLTLTSSFNYNYSGPLLFLICVSLFGGILVSLWAWFCFRDSYILPQDLFNGDGDQQRTPLTHTDILKAMIKVFFGTWVEPRPKTFSYTTCIVGFALMIGAFQFVFGAWDGMIESGDRDRCYYNDFCYRVSNYDIPFNLMISNLVYMIHGLILACFVWVMEAMLFANCHNRARHHRSRPSLPRGQDKLPKHCIECPCIDAHLTKMSVPSLPANEEANILLDAKACKRKYTFSIGYSLAWALVFEGCFSTVYHFCPKQLTFQFDLAFMFVISGLIVISLYNGISIKECTVHGKVQLPVHSNNFFLFFIVPLYIFNYFGSLYASDEIGSGVTMFIICVVAYYLILIAWAVCHRDPDVKAKCVLLIIVVILVVILVPLKFGFRKDFPSIFLFGCIITALLAIIGKVIVQSLGSSDCSCDFSRCTVRKVAFIFLKGLYVLVTIVITVTAGWVFEKKATTDKAKSPSESRDLNHDCVLLGFFDYHDLWHILSSFAVLMGAHYVLHISK</sequence>
<keyword evidence="4" id="KW-0732">Signal</keyword>
<dbReference type="GO" id="GO:0051033">
    <property type="term" value="F:RNA transmembrane transporter activity"/>
    <property type="evidence" value="ECO:0007669"/>
    <property type="project" value="TreeGrafter"/>
</dbReference>
<feature type="transmembrane region" description="Helical" evidence="8">
    <location>
        <begin position="7"/>
        <end position="24"/>
    </location>
</feature>
<dbReference type="PANTHER" id="PTHR12185:SF14">
    <property type="entry name" value="CHOLESTEROL UPTAKE PROTEIN 1"/>
    <property type="match status" value="1"/>
</dbReference>
<keyword evidence="10" id="KW-1185">Reference proteome</keyword>
<proteinExistence type="inferred from homology"/>
<feature type="transmembrane region" description="Helical" evidence="8">
    <location>
        <begin position="613"/>
        <end position="637"/>
    </location>
</feature>
<dbReference type="GO" id="GO:0005764">
    <property type="term" value="C:lysosome"/>
    <property type="evidence" value="ECO:0007669"/>
    <property type="project" value="TreeGrafter"/>
</dbReference>
<comment type="subcellular location">
    <subcellularLocation>
        <location evidence="1">Membrane</location>
        <topology evidence="1">Multi-pass membrane protein</topology>
    </subcellularLocation>
</comment>
<dbReference type="PANTHER" id="PTHR12185">
    <property type="entry name" value="SID1 TRANSMEMBRANE FAMILY MEMEBER"/>
    <property type="match status" value="1"/>
</dbReference>
<protein>
    <submittedName>
        <fullName evidence="9">SID1 transmembrane family member 1</fullName>
    </submittedName>
</protein>
<reference evidence="9" key="1">
    <citation type="journal article" date="2023" name="G3 (Bethesda)">
        <title>Whole genome assembly and annotation of the endangered Caribbean coral Acropora cervicornis.</title>
        <authorList>
            <person name="Selwyn J.D."/>
            <person name="Vollmer S.V."/>
        </authorList>
    </citation>
    <scope>NUCLEOTIDE SEQUENCE</scope>
    <source>
        <strain evidence="9">K2</strain>
    </source>
</reference>
<comment type="caution">
    <text evidence="9">The sequence shown here is derived from an EMBL/GenBank/DDBJ whole genome shotgun (WGS) entry which is preliminary data.</text>
</comment>
<dbReference type="Proteomes" id="UP001249851">
    <property type="component" value="Unassembled WGS sequence"/>
</dbReference>
<name>A0AAD9QWX7_ACRCE</name>
<keyword evidence="3 8" id="KW-0812">Transmembrane</keyword>
<evidence type="ECO:0000256" key="1">
    <source>
        <dbReference type="ARBA" id="ARBA00004141"/>
    </source>
</evidence>
<dbReference type="AlphaFoldDB" id="A0AAD9QWX7"/>
<feature type="transmembrane region" description="Helical" evidence="8">
    <location>
        <begin position="205"/>
        <end position="227"/>
    </location>
</feature>
<reference evidence="9" key="2">
    <citation type="journal article" date="2023" name="Science">
        <title>Genomic signatures of disease resistance in endangered staghorn corals.</title>
        <authorList>
            <person name="Vollmer S.V."/>
            <person name="Selwyn J.D."/>
            <person name="Despard B.A."/>
            <person name="Roesel C.L."/>
        </authorList>
    </citation>
    <scope>NUCLEOTIDE SEQUENCE</scope>
    <source>
        <strain evidence="9">K2</strain>
    </source>
</reference>
<evidence type="ECO:0000256" key="3">
    <source>
        <dbReference type="ARBA" id="ARBA00022692"/>
    </source>
</evidence>
<feature type="transmembrane region" description="Helical" evidence="8">
    <location>
        <begin position="453"/>
        <end position="470"/>
    </location>
</feature>
<comment type="similarity">
    <text evidence="2">Belongs to the SID1 family.</text>
</comment>
<feature type="transmembrane region" description="Helical" evidence="8">
    <location>
        <begin position="490"/>
        <end position="510"/>
    </location>
</feature>